<evidence type="ECO:0000256" key="1">
    <source>
        <dbReference type="SAM" id="Phobius"/>
    </source>
</evidence>
<gene>
    <name evidence="2" type="ORF">A3K49_07740</name>
</gene>
<keyword evidence="1" id="KW-0812">Transmembrane</keyword>
<protein>
    <recommendedName>
        <fullName evidence="4">PDGLE domain-containing protein</fullName>
    </recommendedName>
</protein>
<accession>A0A1F4T8H0</accession>
<evidence type="ECO:0000313" key="3">
    <source>
        <dbReference type="Proteomes" id="UP000178602"/>
    </source>
</evidence>
<organism evidence="2 3">
    <name type="scientific">candidate division WOR-1 bacterium RIFOXYC12_FULL_54_18</name>
    <dbReference type="NCBI Taxonomy" id="1802584"/>
    <lineage>
        <taxon>Bacteria</taxon>
        <taxon>Bacillati</taxon>
        <taxon>Saganbacteria</taxon>
    </lineage>
</organism>
<keyword evidence="1" id="KW-1133">Transmembrane helix</keyword>
<proteinExistence type="predicted"/>
<sequence>MRRLFFLSIAIALLATFFASTKPDGLDFVAEKLGFAGRGIERAAPLDYSTAGIAGVMIMLAVFWGSAHVLKKSKGGVR</sequence>
<reference evidence="2 3" key="1">
    <citation type="journal article" date="2016" name="Nat. Commun.">
        <title>Thousands of microbial genomes shed light on interconnected biogeochemical processes in an aquifer system.</title>
        <authorList>
            <person name="Anantharaman K."/>
            <person name="Brown C.T."/>
            <person name="Hug L.A."/>
            <person name="Sharon I."/>
            <person name="Castelle C.J."/>
            <person name="Probst A.J."/>
            <person name="Thomas B.C."/>
            <person name="Singh A."/>
            <person name="Wilkins M.J."/>
            <person name="Karaoz U."/>
            <person name="Brodie E.L."/>
            <person name="Williams K.H."/>
            <person name="Hubbard S.S."/>
            <person name="Banfield J.F."/>
        </authorList>
    </citation>
    <scope>NUCLEOTIDE SEQUENCE [LARGE SCALE GENOMIC DNA]</scope>
</reference>
<feature type="transmembrane region" description="Helical" evidence="1">
    <location>
        <begin position="48"/>
        <end position="70"/>
    </location>
</feature>
<name>A0A1F4T8H0_UNCSA</name>
<evidence type="ECO:0000313" key="2">
    <source>
        <dbReference type="EMBL" id="OGC28819.1"/>
    </source>
</evidence>
<dbReference type="AlphaFoldDB" id="A0A1F4T8H0"/>
<comment type="caution">
    <text evidence="2">The sequence shown here is derived from an EMBL/GenBank/DDBJ whole genome shotgun (WGS) entry which is preliminary data.</text>
</comment>
<evidence type="ECO:0008006" key="4">
    <source>
        <dbReference type="Google" id="ProtNLM"/>
    </source>
</evidence>
<dbReference type="Proteomes" id="UP000178602">
    <property type="component" value="Unassembled WGS sequence"/>
</dbReference>
<dbReference type="EMBL" id="MEUG01000001">
    <property type="protein sequence ID" value="OGC28819.1"/>
    <property type="molecule type" value="Genomic_DNA"/>
</dbReference>
<keyword evidence="1" id="KW-0472">Membrane</keyword>